<evidence type="ECO:0000313" key="2">
    <source>
        <dbReference type="EMBL" id="KKN60444.1"/>
    </source>
</evidence>
<keyword evidence="1" id="KW-0812">Transmembrane</keyword>
<keyword evidence="1" id="KW-0472">Membrane</keyword>
<proteinExistence type="predicted"/>
<gene>
    <name evidence="2" type="ORF">LCGC14_0532020</name>
</gene>
<evidence type="ECO:0000256" key="1">
    <source>
        <dbReference type="SAM" id="Phobius"/>
    </source>
</evidence>
<comment type="caution">
    <text evidence="2">The sequence shown here is derived from an EMBL/GenBank/DDBJ whole genome shotgun (WGS) entry which is preliminary data.</text>
</comment>
<reference evidence="2" key="1">
    <citation type="journal article" date="2015" name="Nature">
        <title>Complex archaea that bridge the gap between prokaryotes and eukaryotes.</title>
        <authorList>
            <person name="Spang A."/>
            <person name="Saw J.H."/>
            <person name="Jorgensen S.L."/>
            <person name="Zaremba-Niedzwiedzka K."/>
            <person name="Martijn J."/>
            <person name="Lind A.E."/>
            <person name="van Eijk R."/>
            <person name="Schleper C."/>
            <person name="Guy L."/>
            <person name="Ettema T.J."/>
        </authorList>
    </citation>
    <scope>NUCLEOTIDE SEQUENCE</scope>
</reference>
<feature type="transmembrane region" description="Helical" evidence="1">
    <location>
        <begin position="48"/>
        <end position="65"/>
    </location>
</feature>
<accession>A0A0F9S052</accession>
<sequence length="73" mass="8568">MNFITFVRRHKALTLLTLISMVVLIVLFQNSDFVKFKVLFWQFSAQKVIFILGSMVLGYIIGKLVELSFRKRI</sequence>
<feature type="transmembrane region" description="Helical" evidence="1">
    <location>
        <begin position="12"/>
        <end position="28"/>
    </location>
</feature>
<name>A0A0F9S052_9ZZZZ</name>
<dbReference type="AlphaFoldDB" id="A0A0F9S052"/>
<evidence type="ECO:0008006" key="3">
    <source>
        <dbReference type="Google" id="ProtNLM"/>
    </source>
</evidence>
<keyword evidence="1" id="KW-1133">Transmembrane helix</keyword>
<organism evidence="2">
    <name type="scientific">marine sediment metagenome</name>
    <dbReference type="NCBI Taxonomy" id="412755"/>
    <lineage>
        <taxon>unclassified sequences</taxon>
        <taxon>metagenomes</taxon>
        <taxon>ecological metagenomes</taxon>
    </lineage>
</organism>
<dbReference type="EMBL" id="LAZR01000696">
    <property type="protein sequence ID" value="KKN60444.1"/>
    <property type="molecule type" value="Genomic_DNA"/>
</dbReference>
<protein>
    <recommendedName>
        <fullName evidence="3">Lipopolysaccharide assembly protein A domain-containing protein</fullName>
    </recommendedName>
</protein>